<reference evidence="3" key="1">
    <citation type="submission" date="2025-08" db="UniProtKB">
        <authorList>
            <consortium name="RefSeq"/>
        </authorList>
    </citation>
    <scope>IDENTIFICATION</scope>
</reference>
<proteinExistence type="predicted"/>
<dbReference type="InterPro" id="IPR036397">
    <property type="entry name" value="RNaseH_sf"/>
</dbReference>
<sequence>MKQFFSGDHGKATLVFRKGTRHTFKLTDNNEKIHYTANNCCNADGHFAPPFVINKFRPDWARGGPDGTKYSISKSGWMERDTFFEWLKEVFIPETEQIGGIHILVLDGHTIHIALVAVLLCKNYNIILICVPEHSSHILQQLDRCLLSCKTSMEKSSYKVLQRLKM</sequence>
<dbReference type="Pfam" id="PF03184">
    <property type="entry name" value="DDE_1"/>
    <property type="match status" value="1"/>
</dbReference>
<protein>
    <submittedName>
        <fullName evidence="3">Uncharacterized protein LOC136086882</fullName>
    </submittedName>
</protein>
<dbReference type="PANTHER" id="PTHR19303:SF74">
    <property type="entry name" value="POGO TRANSPOSABLE ELEMENT WITH KRAB DOMAIN"/>
    <property type="match status" value="1"/>
</dbReference>
<evidence type="ECO:0000259" key="1">
    <source>
        <dbReference type="Pfam" id="PF03184"/>
    </source>
</evidence>
<name>A0ABM4CU65_HYDVU</name>
<dbReference type="GeneID" id="136086882"/>
<evidence type="ECO:0000313" key="3">
    <source>
        <dbReference type="RefSeq" id="XP_065665450.1"/>
    </source>
</evidence>
<dbReference type="InterPro" id="IPR050863">
    <property type="entry name" value="CenT-Element_Derived"/>
</dbReference>
<accession>A0ABM4CU65</accession>
<organism evidence="2 3">
    <name type="scientific">Hydra vulgaris</name>
    <name type="common">Hydra</name>
    <name type="synonym">Hydra attenuata</name>
    <dbReference type="NCBI Taxonomy" id="6087"/>
    <lineage>
        <taxon>Eukaryota</taxon>
        <taxon>Metazoa</taxon>
        <taxon>Cnidaria</taxon>
        <taxon>Hydrozoa</taxon>
        <taxon>Hydroidolina</taxon>
        <taxon>Anthoathecata</taxon>
        <taxon>Aplanulata</taxon>
        <taxon>Hydridae</taxon>
        <taxon>Hydra</taxon>
    </lineage>
</organism>
<dbReference type="InterPro" id="IPR004875">
    <property type="entry name" value="DDE_SF_endonuclease_dom"/>
</dbReference>
<dbReference type="Proteomes" id="UP001652625">
    <property type="component" value="Chromosome 11"/>
</dbReference>
<evidence type="ECO:0000313" key="2">
    <source>
        <dbReference type="Proteomes" id="UP001652625"/>
    </source>
</evidence>
<dbReference type="Gene3D" id="3.30.420.10">
    <property type="entry name" value="Ribonuclease H-like superfamily/Ribonuclease H"/>
    <property type="match status" value="1"/>
</dbReference>
<keyword evidence="2" id="KW-1185">Reference proteome</keyword>
<dbReference type="PANTHER" id="PTHR19303">
    <property type="entry name" value="TRANSPOSON"/>
    <property type="match status" value="1"/>
</dbReference>
<feature type="domain" description="DDE-1" evidence="1">
    <location>
        <begin position="36"/>
        <end position="146"/>
    </location>
</feature>
<dbReference type="RefSeq" id="XP_065665450.1">
    <property type="nucleotide sequence ID" value="XM_065809378.1"/>
</dbReference>
<gene>
    <name evidence="3" type="primary">LOC136086882</name>
</gene>